<name>A0AAC9P7E3_9PROT</name>
<gene>
    <name evidence="4" type="ORF">GbCGDNIH9_0109</name>
</gene>
<dbReference type="SUPFAM" id="SSF48452">
    <property type="entry name" value="TPR-like"/>
    <property type="match status" value="1"/>
</dbReference>
<dbReference type="RefSeq" id="WP_081368756.1">
    <property type="nucleotide sequence ID" value="NZ_CP018191.1"/>
</dbReference>
<protein>
    <submittedName>
        <fullName evidence="4">Tetratricopeptide repeat family protein</fullName>
    </submittedName>
</protein>
<feature type="repeat" description="TPR" evidence="2">
    <location>
        <begin position="233"/>
        <end position="266"/>
    </location>
</feature>
<dbReference type="InterPro" id="IPR019734">
    <property type="entry name" value="TPR_rpt"/>
</dbReference>
<evidence type="ECO:0000256" key="2">
    <source>
        <dbReference type="PROSITE-ProRule" id="PRU00339"/>
    </source>
</evidence>
<dbReference type="Pfam" id="PF13371">
    <property type="entry name" value="TPR_9"/>
    <property type="match status" value="1"/>
</dbReference>
<comment type="similarity">
    <text evidence="1">Belongs to the UPF0162 family.</text>
</comment>
<dbReference type="InterPro" id="IPR032698">
    <property type="entry name" value="SirB1_N"/>
</dbReference>
<dbReference type="Proteomes" id="UP000182373">
    <property type="component" value="Chromosome"/>
</dbReference>
<reference evidence="5" key="1">
    <citation type="submission" date="2016-11" db="EMBL/GenBank/DDBJ databases">
        <title>Comparative genomic and phenotypic analysis of Granulibacter bethesdensis clinical isolates from patients with chronic granulomatous disease.</title>
        <authorList>
            <person name="Zarember K.A."/>
            <person name="Porcella S.F."/>
            <person name="Chu J."/>
            <person name="Ding L."/>
            <person name="Dahlstrom E."/>
            <person name="Barbian K."/>
            <person name="Martens C."/>
            <person name="Sykora L."/>
            <person name="Kramer S."/>
            <person name="Pettinato A.M."/>
            <person name="Hong H."/>
            <person name="Wald G."/>
            <person name="Berg L.J."/>
            <person name="Rogge L.S."/>
            <person name="Greenberg D.E."/>
            <person name="Falcone E.L."/>
            <person name="Neves J.F."/>
            <person name="Simoes M.J."/>
            <person name="Casal M."/>
            <person name="Rodriguez-Lopez F.C."/>
            <person name="Zelazny A."/>
            <person name="Gallin J.I."/>
            <person name="Holland S.M."/>
        </authorList>
    </citation>
    <scope>NUCLEOTIDE SEQUENCE [LARGE SCALE GENOMIC DNA]</scope>
    <source>
        <strain evidence="5">NIH9.1</strain>
    </source>
</reference>
<sequence>MILEAIGQLPDDEIDLADAALQLARRGRLLAGESSGAVEEQITAARAHLTELAQDGVMLAAGMEETDLSARAGILAGLLQGSHGYTGDDTRFPDFADLLRVIERRAGLPVALGILWIHTARAVGWQAYGLDFPGRFLVCLQEEDGPGTSAERCIVLDVFEGGVPMDVPALRDLLKKAEGPSAELRPDQLKPMSNRGVLLRLQNNLRARYLELGAMEDALACSESMLMIAPDEAPLWRETALMNQRLDRVSAALRCFERFLILDPDSESAQRARAVMQDLRSRLH</sequence>
<proteinExistence type="inferred from homology"/>
<dbReference type="EMBL" id="CP018191">
    <property type="protein sequence ID" value="APH53331.1"/>
    <property type="molecule type" value="Genomic_DNA"/>
</dbReference>
<dbReference type="AlphaFoldDB" id="A0AAC9P7E3"/>
<keyword evidence="2" id="KW-0802">TPR repeat</keyword>
<evidence type="ECO:0000259" key="3">
    <source>
        <dbReference type="Pfam" id="PF13369"/>
    </source>
</evidence>
<accession>A0AAC9P7E3</accession>
<evidence type="ECO:0000313" key="4">
    <source>
        <dbReference type="EMBL" id="APH53331.1"/>
    </source>
</evidence>
<dbReference type="InterPro" id="IPR011990">
    <property type="entry name" value="TPR-like_helical_dom_sf"/>
</dbReference>
<evidence type="ECO:0000313" key="5">
    <source>
        <dbReference type="Proteomes" id="UP000182373"/>
    </source>
</evidence>
<dbReference type="PROSITE" id="PS50005">
    <property type="entry name" value="TPR"/>
    <property type="match status" value="1"/>
</dbReference>
<dbReference type="Pfam" id="PF13369">
    <property type="entry name" value="Transglut_core2"/>
    <property type="match status" value="1"/>
</dbReference>
<evidence type="ECO:0000256" key="1">
    <source>
        <dbReference type="ARBA" id="ARBA00007100"/>
    </source>
</evidence>
<feature type="domain" description="Protein SirB1 N-terminal" evidence="3">
    <location>
        <begin position="66"/>
        <end position="202"/>
    </location>
</feature>
<dbReference type="Gene3D" id="1.25.40.10">
    <property type="entry name" value="Tetratricopeptide repeat domain"/>
    <property type="match status" value="1"/>
</dbReference>
<organism evidence="4 5">
    <name type="scientific">Granulibacter bethesdensis</name>
    <dbReference type="NCBI Taxonomy" id="364410"/>
    <lineage>
        <taxon>Bacteria</taxon>
        <taxon>Pseudomonadati</taxon>
        <taxon>Pseudomonadota</taxon>
        <taxon>Alphaproteobacteria</taxon>
        <taxon>Acetobacterales</taxon>
        <taxon>Acetobacteraceae</taxon>
        <taxon>Granulibacter</taxon>
    </lineage>
</organism>